<evidence type="ECO:0000256" key="1">
    <source>
        <dbReference type="ARBA" id="ARBA00022729"/>
    </source>
</evidence>
<dbReference type="KEGG" id="ngl:RG1141_CH35940"/>
<feature type="domain" description="Alginate lyase" evidence="4">
    <location>
        <begin position="63"/>
        <end position="298"/>
    </location>
</feature>
<sequence>MTTTTRIFRLSALAVAIAVSRLSPALADQMVKSPWDNPPTAAAATTPEKCGPAPNLPAGLETEDYYSDKAHSVIDPARKQAYDDAVKPLQAAARKIEAMADRYRTTGDASSAVCAASWLSTLARSGVLSGPMSSNQAVYVQGWMLGAFSVAWLKVRSARGVPASATDAVPHWLARIAERNMTYYNDRDNKMDGRNNHRYWSGFAAMAAGIAASREDLTDWGMESFRVGIAQIRPDGTLPLEMDRRARALHYHLFAAAPLVTIAELAAANGKDLYAERNAALGRLVKTAAASIDNPQAFDTKAGVKQEEIKLHADDIAWAQPFEKRFPDPALHALLDKLPNRSILYLGGLPPG</sequence>
<dbReference type="InterPro" id="IPR008397">
    <property type="entry name" value="Alginate_lyase_dom"/>
</dbReference>
<evidence type="ECO:0000259" key="4">
    <source>
        <dbReference type="Pfam" id="PF05426"/>
    </source>
</evidence>
<dbReference type="HOGENOM" id="CLU_064286_0_0_5"/>
<evidence type="ECO:0000256" key="3">
    <source>
        <dbReference type="SAM" id="SignalP"/>
    </source>
</evidence>
<dbReference type="Pfam" id="PF05426">
    <property type="entry name" value="Alginate_lyase"/>
    <property type="match status" value="1"/>
</dbReference>
<dbReference type="EMBL" id="HG938355">
    <property type="protein sequence ID" value="CDN55922.1"/>
    <property type="molecule type" value="Genomic_DNA"/>
</dbReference>
<feature type="chain" id="PRO_5001656565" evidence="3">
    <location>
        <begin position="28"/>
        <end position="352"/>
    </location>
</feature>
<gene>
    <name evidence="5" type="ORF">RG1141_CH35940</name>
</gene>
<dbReference type="GO" id="GO:0016829">
    <property type="term" value="F:lyase activity"/>
    <property type="evidence" value="ECO:0007669"/>
    <property type="project" value="UniProtKB-KW"/>
</dbReference>
<dbReference type="AlphaFoldDB" id="A0A068TBQ3"/>
<organism evidence="5 6">
    <name type="scientific">Neorhizobium galegae bv. officinalis bv. officinalis str. HAMBI 1141</name>
    <dbReference type="NCBI Taxonomy" id="1028801"/>
    <lineage>
        <taxon>Bacteria</taxon>
        <taxon>Pseudomonadati</taxon>
        <taxon>Pseudomonadota</taxon>
        <taxon>Alphaproteobacteria</taxon>
        <taxon>Hyphomicrobiales</taxon>
        <taxon>Rhizobiaceae</taxon>
        <taxon>Rhizobium/Agrobacterium group</taxon>
        <taxon>Neorhizobium</taxon>
    </lineage>
</organism>
<dbReference type="InterPro" id="IPR008929">
    <property type="entry name" value="Chondroitin_lyas"/>
</dbReference>
<proteinExistence type="predicted"/>
<accession>A0A068TBQ3</accession>
<evidence type="ECO:0000313" key="6">
    <source>
        <dbReference type="Proteomes" id="UP000028186"/>
    </source>
</evidence>
<protein>
    <submittedName>
        <fullName evidence="5">Alginate lyase</fullName>
    </submittedName>
</protein>
<dbReference type="Proteomes" id="UP000028186">
    <property type="component" value="Chromosome I"/>
</dbReference>
<dbReference type="PATRIC" id="fig|1028801.3.peg.3658"/>
<evidence type="ECO:0000256" key="2">
    <source>
        <dbReference type="ARBA" id="ARBA00023239"/>
    </source>
</evidence>
<evidence type="ECO:0000313" key="5">
    <source>
        <dbReference type="EMBL" id="CDN55922.1"/>
    </source>
</evidence>
<dbReference type="SUPFAM" id="SSF48230">
    <property type="entry name" value="Chondroitin AC/alginate lyase"/>
    <property type="match status" value="1"/>
</dbReference>
<dbReference type="GO" id="GO:0042597">
    <property type="term" value="C:periplasmic space"/>
    <property type="evidence" value="ECO:0007669"/>
    <property type="project" value="InterPro"/>
</dbReference>
<keyword evidence="1 3" id="KW-0732">Signal</keyword>
<feature type="signal peptide" evidence="3">
    <location>
        <begin position="1"/>
        <end position="27"/>
    </location>
</feature>
<dbReference type="Gene3D" id="1.50.10.100">
    <property type="entry name" value="Chondroitin AC/alginate lyase"/>
    <property type="match status" value="1"/>
</dbReference>
<dbReference type="RefSeq" id="WP_051899856.1">
    <property type="nucleotide sequence ID" value="NZ_HG938355.1"/>
</dbReference>
<name>A0A068TBQ3_NEOGA</name>
<keyword evidence="2 5" id="KW-0456">Lyase</keyword>
<dbReference type="eggNOG" id="ENOG502ZAMJ">
    <property type="taxonomic scope" value="Bacteria"/>
</dbReference>
<reference evidence="6" key="1">
    <citation type="journal article" date="2014" name="BMC Genomics">
        <title>Genome sequencing of two Neorhizobium galegae strains reveals a noeT gene responsible for the unusual acetylation of the nodulation factors.</title>
        <authorList>
            <person name="Osterman J."/>
            <person name="Marsh J."/>
            <person name="Laine P.K."/>
            <person name="Zeng Z."/>
            <person name="Alatalo E."/>
            <person name="Sullivan J.T."/>
            <person name="Young J.P."/>
            <person name="Thomas-Oates J."/>
            <person name="Paulin L."/>
            <person name="Lindstrom K."/>
        </authorList>
    </citation>
    <scope>NUCLEOTIDE SEQUENCE [LARGE SCALE GENOMIC DNA]</scope>
    <source>
        <strain evidence="6">HAMBI 1141</strain>
    </source>
</reference>